<gene>
    <name evidence="2" type="ORF">ACFP85_05775</name>
</gene>
<accession>A0ABW1XK77</accession>
<reference evidence="3" key="1">
    <citation type="journal article" date="2019" name="Int. J. Syst. Evol. Microbiol.">
        <title>The Global Catalogue of Microorganisms (GCM) 10K type strain sequencing project: providing services to taxonomists for standard genome sequencing and annotation.</title>
        <authorList>
            <consortium name="The Broad Institute Genomics Platform"/>
            <consortium name="The Broad Institute Genome Sequencing Center for Infectious Disease"/>
            <person name="Wu L."/>
            <person name="Ma J."/>
        </authorList>
    </citation>
    <scope>NUCLEOTIDE SEQUENCE [LARGE SCALE GENOMIC DNA]</scope>
    <source>
        <strain evidence="3">CGMCC 1.16031</strain>
    </source>
</reference>
<keyword evidence="3" id="KW-1185">Reference proteome</keyword>
<name>A0ABW1XK77_9ALTE</name>
<dbReference type="EMBL" id="JBHSUS010000001">
    <property type="protein sequence ID" value="MFC6439660.1"/>
    <property type="molecule type" value="Genomic_DNA"/>
</dbReference>
<proteinExistence type="predicted"/>
<dbReference type="RefSeq" id="WP_131259821.1">
    <property type="nucleotide sequence ID" value="NZ_JBHSUS010000001.1"/>
</dbReference>
<feature type="chain" id="PRO_5046911440" evidence="1">
    <location>
        <begin position="22"/>
        <end position="171"/>
    </location>
</feature>
<organism evidence="2 3">
    <name type="scientific">Pseudobowmanella zhangzhouensis</name>
    <dbReference type="NCBI Taxonomy" id="1537679"/>
    <lineage>
        <taxon>Bacteria</taxon>
        <taxon>Pseudomonadati</taxon>
        <taxon>Pseudomonadota</taxon>
        <taxon>Gammaproteobacteria</taxon>
        <taxon>Alteromonadales</taxon>
        <taxon>Alteromonadaceae</taxon>
    </lineage>
</organism>
<comment type="caution">
    <text evidence="2">The sequence shown here is derived from an EMBL/GenBank/DDBJ whole genome shotgun (WGS) entry which is preliminary data.</text>
</comment>
<keyword evidence="1" id="KW-0732">Signal</keyword>
<evidence type="ECO:0000256" key="1">
    <source>
        <dbReference type="SAM" id="SignalP"/>
    </source>
</evidence>
<evidence type="ECO:0000313" key="2">
    <source>
        <dbReference type="EMBL" id="MFC6439660.1"/>
    </source>
</evidence>
<sequence>MMKMKLLATSLATLLSLSAAAQDKVEQQLDIRIVGDEVTLDATENEQVYTVKLDASRLDDEDYLQQSLAEVPERLRVNIVSSLQGIHGVKGHTMTWVSGGDDEQVHEQKNVFVIKTDKQDGEDMQFTTSKNVVIKMDHGKGSVDVIKTLIEKGQFSSDELAELQAALDAKH</sequence>
<dbReference type="Proteomes" id="UP001596364">
    <property type="component" value="Unassembled WGS sequence"/>
</dbReference>
<evidence type="ECO:0000313" key="3">
    <source>
        <dbReference type="Proteomes" id="UP001596364"/>
    </source>
</evidence>
<protein>
    <submittedName>
        <fullName evidence="2">Uncharacterized protein</fullName>
    </submittedName>
</protein>
<feature type="signal peptide" evidence="1">
    <location>
        <begin position="1"/>
        <end position="21"/>
    </location>
</feature>